<dbReference type="KEGG" id="aja:AJAP_40375"/>
<gene>
    <name evidence="1" type="ORF">AJAP_40375</name>
</gene>
<organism evidence="1 2">
    <name type="scientific">Amycolatopsis japonica</name>
    <dbReference type="NCBI Taxonomy" id="208439"/>
    <lineage>
        <taxon>Bacteria</taxon>
        <taxon>Bacillati</taxon>
        <taxon>Actinomycetota</taxon>
        <taxon>Actinomycetes</taxon>
        <taxon>Pseudonocardiales</taxon>
        <taxon>Pseudonocardiaceae</taxon>
        <taxon>Amycolatopsis</taxon>
        <taxon>Amycolatopsis japonica group</taxon>
    </lineage>
</organism>
<dbReference type="AlphaFoldDB" id="A0A075V363"/>
<protein>
    <recommendedName>
        <fullName evidence="3">YcfA family protein</fullName>
    </recommendedName>
</protein>
<dbReference type="RefSeq" id="WP_038521304.1">
    <property type="nucleotide sequence ID" value="NZ_CP008953.1"/>
</dbReference>
<name>A0A075V363_9PSEU</name>
<dbReference type="EMBL" id="CP008953">
    <property type="protein sequence ID" value="AIG80852.1"/>
    <property type="molecule type" value="Genomic_DNA"/>
</dbReference>
<dbReference type="eggNOG" id="ENOG5031HWN">
    <property type="taxonomic scope" value="Bacteria"/>
</dbReference>
<dbReference type="STRING" id="208439.AJAP_40375"/>
<keyword evidence="2" id="KW-1185">Reference proteome</keyword>
<dbReference type="HOGENOM" id="CLU_164851_7_0_11"/>
<evidence type="ECO:0008006" key="3">
    <source>
        <dbReference type="Google" id="ProtNLM"/>
    </source>
</evidence>
<dbReference type="Proteomes" id="UP000028492">
    <property type="component" value="Chromosome"/>
</dbReference>
<sequence length="71" mass="8257">MRRREVIKRIAVAARRQRATWILEREGANHTIYSLNGVVVPIPRHTELGEIFAVDIFKECEGVLGKGWWKK</sequence>
<evidence type="ECO:0000313" key="2">
    <source>
        <dbReference type="Proteomes" id="UP000028492"/>
    </source>
</evidence>
<accession>A0A075V363</accession>
<reference evidence="1 2" key="1">
    <citation type="journal article" date="2014" name="J. Biotechnol.">
        <title>Complete genome sequence of the actinobacterium Amycolatopsis japonica MG417-CF17(T) (=DSM 44213T) producing (S,S)-N,N'-ethylenediaminedisuccinic acid.</title>
        <authorList>
            <person name="Stegmann E."/>
            <person name="Albersmeier A."/>
            <person name="Spohn M."/>
            <person name="Gert H."/>
            <person name="Weber T."/>
            <person name="Wohlleben W."/>
            <person name="Kalinowski J."/>
            <person name="Ruckert C."/>
        </authorList>
    </citation>
    <scope>NUCLEOTIDE SEQUENCE [LARGE SCALE GENOMIC DNA]</scope>
    <source>
        <strain evidence="2">MG417-CF17 (DSM 44213)</strain>
    </source>
</reference>
<evidence type="ECO:0000313" key="1">
    <source>
        <dbReference type="EMBL" id="AIG80852.1"/>
    </source>
</evidence>
<proteinExistence type="predicted"/>